<dbReference type="AlphaFoldDB" id="A0A6P7RA15"/>
<evidence type="ECO:0000256" key="13">
    <source>
        <dbReference type="ARBA" id="ARBA00023242"/>
    </source>
</evidence>
<evidence type="ECO:0000259" key="20">
    <source>
        <dbReference type="PROSITE" id="PS51915"/>
    </source>
</evidence>
<protein>
    <recommendedName>
        <fullName evidence="15">Zinc finger protein 276</fullName>
    </recommendedName>
</protein>
<evidence type="ECO:0000256" key="8">
    <source>
        <dbReference type="ARBA" id="ARBA00022833"/>
    </source>
</evidence>
<evidence type="ECO:0000256" key="16">
    <source>
        <dbReference type="PROSITE-ProRule" id="PRU00042"/>
    </source>
</evidence>
<reference evidence="22" key="1">
    <citation type="submission" date="2025-08" db="UniProtKB">
        <authorList>
            <consortium name="RefSeq"/>
        </authorList>
    </citation>
    <scope>IDENTIFICATION</scope>
</reference>
<evidence type="ECO:0000313" key="21">
    <source>
        <dbReference type="Proteomes" id="UP000515126"/>
    </source>
</evidence>
<dbReference type="CTD" id="92822"/>
<feature type="compositionally biased region" description="Polar residues" evidence="18">
    <location>
        <begin position="300"/>
        <end position="311"/>
    </location>
</feature>
<evidence type="ECO:0000256" key="10">
    <source>
        <dbReference type="ARBA" id="ARBA00023015"/>
    </source>
</evidence>
<evidence type="ECO:0000256" key="9">
    <source>
        <dbReference type="ARBA" id="ARBA00022838"/>
    </source>
</evidence>
<dbReference type="GeneID" id="110300401"/>
<comment type="function">
    <text evidence="1">May be involved in transcriptional regulation.</text>
</comment>
<dbReference type="Proteomes" id="UP000515126">
    <property type="component" value="Chromosome 8"/>
</dbReference>
<dbReference type="PROSITE" id="PS50157">
    <property type="entry name" value="ZINC_FINGER_C2H2_2"/>
    <property type="match status" value="4"/>
</dbReference>
<dbReference type="GO" id="GO:0005634">
    <property type="term" value="C:nucleus"/>
    <property type="evidence" value="ECO:0007669"/>
    <property type="project" value="UniProtKB-SubCell"/>
</dbReference>
<gene>
    <name evidence="22" type="primary">Znf276</name>
</gene>
<keyword evidence="6" id="KW-0677">Repeat</keyword>
<keyword evidence="5 17" id="KW-0479">Metal-binding</keyword>
<feature type="compositionally biased region" description="Acidic residues" evidence="18">
    <location>
        <begin position="366"/>
        <end position="378"/>
    </location>
</feature>
<evidence type="ECO:0000256" key="2">
    <source>
        <dbReference type="ARBA" id="ARBA00004123"/>
    </source>
</evidence>
<feature type="binding site" evidence="17">
    <location>
        <position position="149"/>
    </location>
    <ligand>
        <name>Zn(2+)</name>
        <dbReference type="ChEBI" id="CHEBI:29105"/>
    </ligand>
</feature>
<dbReference type="GO" id="GO:0008270">
    <property type="term" value="F:zinc ion binding"/>
    <property type="evidence" value="ECO:0007669"/>
    <property type="project" value="UniProtKB-UniRule"/>
</dbReference>
<dbReference type="PROSITE" id="PS00028">
    <property type="entry name" value="ZINC_FINGER_C2H2_1"/>
    <property type="match status" value="3"/>
</dbReference>
<keyword evidence="12" id="KW-0804">Transcription</keyword>
<dbReference type="GO" id="GO:0000776">
    <property type="term" value="C:kinetochore"/>
    <property type="evidence" value="ECO:0007669"/>
    <property type="project" value="UniProtKB-KW"/>
</dbReference>
<feature type="compositionally biased region" description="Gly residues" evidence="18">
    <location>
        <begin position="19"/>
        <end position="29"/>
    </location>
</feature>
<keyword evidence="7 16" id="KW-0863">Zinc-finger</keyword>
<feature type="binding site" evidence="17">
    <location>
        <position position="146"/>
    </location>
    <ligand>
        <name>Zn(2+)</name>
        <dbReference type="ChEBI" id="CHEBI:29105"/>
    </ligand>
</feature>
<feature type="domain" description="C2H2-type" evidence="19">
    <location>
        <begin position="563"/>
        <end position="591"/>
    </location>
</feature>
<proteinExistence type="predicted"/>
<dbReference type="InterPro" id="IPR050888">
    <property type="entry name" value="ZnF_C2H2-type_TF"/>
</dbReference>
<dbReference type="Gene3D" id="3.30.160.60">
    <property type="entry name" value="Classic Zinc Finger"/>
    <property type="match status" value="4"/>
</dbReference>
<evidence type="ECO:0000256" key="4">
    <source>
        <dbReference type="ARBA" id="ARBA00022454"/>
    </source>
</evidence>
<keyword evidence="4" id="KW-0158">Chromosome</keyword>
<dbReference type="Pfam" id="PF00096">
    <property type="entry name" value="zf-C2H2"/>
    <property type="match status" value="2"/>
</dbReference>
<evidence type="ECO:0000256" key="6">
    <source>
        <dbReference type="ARBA" id="ARBA00022737"/>
    </source>
</evidence>
<evidence type="ECO:0000256" key="11">
    <source>
        <dbReference type="ARBA" id="ARBA00023125"/>
    </source>
</evidence>
<evidence type="ECO:0000256" key="1">
    <source>
        <dbReference type="ARBA" id="ARBA00003767"/>
    </source>
</evidence>
<feature type="region of interest" description="Disordered" evidence="18">
    <location>
        <begin position="280"/>
        <end position="429"/>
    </location>
</feature>
<evidence type="ECO:0000256" key="15">
    <source>
        <dbReference type="ARBA" id="ARBA00067232"/>
    </source>
</evidence>
<dbReference type="PROSITE" id="PS51915">
    <property type="entry name" value="ZAD"/>
    <property type="match status" value="1"/>
</dbReference>
<dbReference type="InterPro" id="IPR036236">
    <property type="entry name" value="Znf_C2H2_sf"/>
</dbReference>
<sequence length="623" mass="68184">MKRDRLGRFLSPGIARQRGGSGGGCGSGRTRGRPSRSGGVSADGAAAQLSWGSTTRSCGDTGDDGTDEAGGFQASSGPGAGRTLAMGHCRLCHGKFSSRSLRSISDRVPGETSERLSPGERVFIRDFQRLLGVAVHQDPTLPQFVCKNCYTQFYQCHSLLRTFLQRVNVSPAGQRKPCTKVGVQPPTVAEEGACVADLIASSPRCLHGLVGWVHEHAVSCGSLPSLQRTLSSEYCGIIQAVWGCDQGHDFTMDTASSCRALFLDSALAVKWAWGKDLSPRLAQNSESNPTGAASRLCQARETQVGSETKTLPSVDVALLHSHGDSVGPGLGPCTQPHLAPSEAPGQLGETQVPSSTSDDRVKDEFSDLSEGDFLSEDESDKKQTAQSSDESFEPYPEKKVSGKKSEGREVKRPEEPKIRKKPGPKPGWKKKLRCEREELPTIYKCPYQGCTAVYRGADGMKKHIKEHHEEVRERPCPHPGCNKVFMIDRYLQRHVKLIHTEVRNYICDECGQTFKQRKHLLVHQMRHSGAKPLQCEVCGFQCRQRASLKYHMTKHKAETELDFACDQCGRRFEKAHNLNVHMSMVHPLTQAQDRALPLEAEPPPGPLSPSGTMEGQAVKPEPT</sequence>
<comment type="subcellular location">
    <subcellularLocation>
        <location evidence="3">Chromosome</location>
        <location evidence="3">Centromere</location>
        <location evidence="3">Kinetochore</location>
    </subcellularLocation>
    <subcellularLocation>
        <location evidence="2">Nucleus</location>
    </subcellularLocation>
</comment>
<dbReference type="FunFam" id="3.30.160.60:FF:000400">
    <property type="entry name" value="Zinc finger protein 276"/>
    <property type="match status" value="1"/>
</dbReference>
<dbReference type="PANTHER" id="PTHR24406">
    <property type="entry name" value="TRANSCRIPTIONAL REPRESSOR CTCFL-RELATED"/>
    <property type="match status" value="1"/>
</dbReference>
<feature type="binding site" evidence="17">
    <location>
        <position position="92"/>
    </location>
    <ligand>
        <name>Zn(2+)</name>
        <dbReference type="ChEBI" id="CHEBI:29105"/>
    </ligand>
</feature>
<dbReference type="GO" id="GO:0003677">
    <property type="term" value="F:DNA binding"/>
    <property type="evidence" value="ECO:0007669"/>
    <property type="project" value="UniProtKB-KW"/>
</dbReference>
<name>A0A6P7RA15_MUSCR</name>
<evidence type="ECO:0000256" key="5">
    <source>
        <dbReference type="ARBA" id="ARBA00022723"/>
    </source>
</evidence>
<keyword evidence="10" id="KW-0805">Transcription regulation</keyword>
<feature type="binding site" evidence="17">
    <location>
        <position position="89"/>
    </location>
    <ligand>
        <name>Zn(2+)</name>
        <dbReference type="ChEBI" id="CHEBI:29105"/>
    </ligand>
</feature>
<feature type="compositionally biased region" description="Basic and acidic residues" evidence="18">
    <location>
        <begin position="395"/>
        <end position="417"/>
    </location>
</feature>
<keyword evidence="8 17" id="KW-0862">Zinc</keyword>
<dbReference type="FunFam" id="3.30.160.60:FF:000503">
    <property type="entry name" value="Zinc finger protein 276"/>
    <property type="match status" value="1"/>
</dbReference>
<organism evidence="21 22">
    <name type="scientific">Mus caroli</name>
    <name type="common">Ryukyu mouse</name>
    <name type="synonym">Ricefield mouse</name>
    <dbReference type="NCBI Taxonomy" id="10089"/>
    <lineage>
        <taxon>Eukaryota</taxon>
        <taxon>Metazoa</taxon>
        <taxon>Chordata</taxon>
        <taxon>Craniata</taxon>
        <taxon>Vertebrata</taxon>
        <taxon>Euteleostomi</taxon>
        <taxon>Mammalia</taxon>
        <taxon>Eutheria</taxon>
        <taxon>Euarchontoglires</taxon>
        <taxon>Glires</taxon>
        <taxon>Rodentia</taxon>
        <taxon>Myomorpha</taxon>
        <taxon>Muroidea</taxon>
        <taxon>Muridae</taxon>
        <taxon>Murinae</taxon>
        <taxon>Mus</taxon>
        <taxon>Mus</taxon>
    </lineage>
</organism>
<evidence type="ECO:0000256" key="14">
    <source>
        <dbReference type="ARBA" id="ARBA00023328"/>
    </source>
</evidence>
<evidence type="ECO:0000256" key="18">
    <source>
        <dbReference type="SAM" id="MobiDB-lite"/>
    </source>
</evidence>
<keyword evidence="13" id="KW-0539">Nucleus</keyword>
<keyword evidence="21" id="KW-1185">Reference proteome</keyword>
<evidence type="ECO:0000256" key="7">
    <source>
        <dbReference type="ARBA" id="ARBA00022771"/>
    </source>
</evidence>
<feature type="compositionally biased region" description="Basic residues" evidence="18">
    <location>
        <begin position="418"/>
        <end position="429"/>
    </location>
</feature>
<feature type="domain" description="ZAD" evidence="20">
    <location>
        <begin position="87"/>
        <end position="173"/>
    </location>
</feature>
<evidence type="ECO:0000259" key="19">
    <source>
        <dbReference type="PROSITE" id="PS50157"/>
    </source>
</evidence>
<evidence type="ECO:0000256" key="17">
    <source>
        <dbReference type="PROSITE-ProRule" id="PRU01263"/>
    </source>
</evidence>
<dbReference type="SMART" id="SM00355">
    <property type="entry name" value="ZnF_C2H2"/>
    <property type="match status" value="5"/>
</dbReference>
<accession>A0A6P7RA15</accession>
<feature type="domain" description="C2H2-type" evidence="19">
    <location>
        <begin position="505"/>
        <end position="532"/>
    </location>
</feature>
<feature type="region of interest" description="Disordered" evidence="18">
    <location>
        <begin position="597"/>
        <end position="623"/>
    </location>
</feature>
<feature type="region of interest" description="Disordered" evidence="18">
    <location>
        <begin position="1"/>
        <end position="78"/>
    </location>
</feature>
<dbReference type="FunFam" id="3.30.160.60:FF:000219">
    <property type="entry name" value="Zinc finger protein 276"/>
    <property type="match status" value="1"/>
</dbReference>
<feature type="domain" description="C2H2-type" evidence="19">
    <location>
        <begin position="474"/>
        <end position="504"/>
    </location>
</feature>
<dbReference type="SUPFAM" id="SSF57667">
    <property type="entry name" value="beta-beta-alpha zinc fingers"/>
    <property type="match status" value="2"/>
</dbReference>
<evidence type="ECO:0000313" key="22">
    <source>
        <dbReference type="RefSeq" id="XP_029336354.1"/>
    </source>
</evidence>
<feature type="domain" description="C2H2-type" evidence="19">
    <location>
        <begin position="533"/>
        <end position="560"/>
    </location>
</feature>
<feature type="compositionally biased region" description="Polar residues" evidence="18">
    <location>
        <begin position="281"/>
        <end position="291"/>
    </location>
</feature>
<evidence type="ECO:0000256" key="3">
    <source>
        <dbReference type="ARBA" id="ARBA00004629"/>
    </source>
</evidence>
<dbReference type="Pfam" id="PF07776">
    <property type="entry name" value="zf-AD"/>
    <property type="match status" value="1"/>
</dbReference>
<keyword evidence="14" id="KW-0137">Centromere</keyword>
<dbReference type="InterPro" id="IPR012934">
    <property type="entry name" value="Znf_AD"/>
</dbReference>
<dbReference type="InterPro" id="IPR013087">
    <property type="entry name" value="Znf_C2H2_type"/>
</dbReference>
<dbReference type="RefSeq" id="XP_029336354.1">
    <property type="nucleotide sequence ID" value="XM_029480494.1"/>
</dbReference>
<evidence type="ECO:0000256" key="12">
    <source>
        <dbReference type="ARBA" id="ARBA00023163"/>
    </source>
</evidence>
<keyword evidence="11" id="KW-0238">DNA-binding</keyword>
<keyword evidence="9" id="KW-0995">Kinetochore</keyword>